<dbReference type="GO" id="GO:0030288">
    <property type="term" value="C:outer membrane-bounded periplasmic space"/>
    <property type="evidence" value="ECO:0007669"/>
    <property type="project" value="TreeGrafter"/>
</dbReference>
<organism evidence="4 5">
    <name type="scientific">Streptomyces malaysiensis</name>
    <dbReference type="NCBI Taxonomy" id="92644"/>
    <lineage>
        <taxon>Bacteria</taxon>
        <taxon>Bacillati</taxon>
        <taxon>Actinomycetota</taxon>
        <taxon>Actinomycetes</taxon>
        <taxon>Kitasatosporales</taxon>
        <taxon>Streptomycetaceae</taxon>
        <taxon>Streptomyces</taxon>
        <taxon>Streptomyces violaceusniger group</taxon>
    </lineage>
</organism>
<dbReference type="Gene3D" id="3.40.50.2300">
    <property type="match status" value="2"/>
</dbReference>
<reference evidence="4 5" key="1">
    <citation type="submission" date="2020-02" db="EMBL/GenBank/DDBJ databases">
        <title>Streptomyces malaysiensis DSM14702 (JHCC583434, PFL_A843) Genome sequencing and assembly.</title>
        <authorList>
            <person name="Samborskyy M."/>
        </authorList>
    </citation>
    <scope>NUCLEOTIDE SEQUENCE [LARGE SCALE GENOMIC DNA]</scope>
    <source>
        <strain evidence="4 5">DSM 14702</strain>
    </source>
</reference>
<accession>A0A7X6B195</accession>
<dbReference type="GO" id="GO:0030246">
    <property type="term" value="F:carbohydrate binding"/>
    <property type="evidence" value="ECO:0007669"/>
    <property type="project" value="TreeGrafter"/>
</dbReference>
<dbReference type="InterPro" id="IPR028082">
    <property type="entry name" value="Peripla_BP_I"/>
</dbReference>
<evidence type="ECO:0000313" key="5">
    <source>
        <dbReference type="Proteomes" id="UP000536624"/>
    </source>
</evidence>
<feature type="region of interest" description="Disordered" evidence="2">
    <location>
        <begin position="1"/>
        <end position="21"/>
    </location>
</feature>
<dbReference type="Proteomes" id="UP000536624">
    <property type="component" value="Unassembled WGS sequence"/>
</dbReference>
<sequence length="377" mass="40204">MIQRFALPSPATTLKRGAARHDPFRSRRAATAAVVCALAVALAGCGGTTKKDNDNGGAAKSDAKADPDAPLKKGLKLAFLPKQINNPYEKLVDEAGIAAVGEFGGKGKEVGPSDASASSQVSYINTLIQQRQDAILIAANDPNAVCGPLKQAMKKDIKVVAYDSDTAPACRQLFINQASSEEIGRSQVQHLAKQLDYKGQIAILSATQNATNQNTWIRFMKEELSKPAYKDMKLVKTVYGDDDDQKSFQETQGLLKAYPKLKGIIAPTTVGIAAAARYISGSSYKGEVVLNGLGTPNQMRKYVKDGTVEQFALWDPKKLGYLGSFAAAALASGQITGAEGEKFKAGKLGEYTVGKDGEVILGPPTVFDKANIDKFHF</sequence>
<proteinExistence type="predicted"/>
<gene>
    <name evidence="4" type="ORF">SMALB_8084</name>
</gene>
<dbReference type="InterPro" id="IPR050555">
    <property type="entry name" value="Bact_Solute-Bind_Prot2"/>
</dbReference>
<dbReference type="PANTHER" id="PTHR30036:SF8">
    <property type="entry name" value="ABC-TYPE SUGAR TRANSPORT SYSTEM PERIPLASMIC COMPONENT-LIKE PROTEIN"/>
    <property type="match status" value="1"/>
</dbReference>
<feature type="domain" description="Periplasmic binding protein" evidence="3">
    <location>
        <begin position="78"/>
        <end position="334"/>
    </location>
</feature>
<dbReference type="PANTHER" id="PTHR30036">
    <property type="entry name" value="D-XYLOSE-BINDING PERIPLASMIC PROTEIN"/>
    <property type="match status" value="1"/>
</dbReference>
<dbReference type="RefSeq" id="WP_244453828.1">
    <property type="nucleotide sequence ID" value="NZ_JAALLH010000002.1"/>
</dbReference>
<dbReference type="CDD" id="cd20000">
    <property type="entry name" value="PBP1_ABC_rhamnose"/>
    <property type="match status" value="1"/>
</dbReference>
<dbReference type="AlphaFoldDB" id="A0A7X6B195"/>
<dbReference type="Pfam" id="PF13407">
    <property type="entry name" value="Peripla_BP_4"/>
    <property type="match status" value="1"/>
</dbReference>
<evidence type="ECO:0000256" key="2">
    <source>
        <dbReference type="SAM" id="MobiDB-lite"/>
    </source>
</evidence>
<dbReference type="NCBIfam" id="TIGR02637">
    <property type="entry name" value="RhaS"/>
    <property type="match status" value="1"/>
</dbReference>
<name>A0A7X6B195_STRMQ</name>
<dbReference type="InterPro" id="IPR013459">
    <property type="entry name" value="RhaS"/>
</dbReference>
<dbReference type="EMBL" id="JAALLH010000002">
    <property type="protein sequence ID" value="NIY69953.1"/>
    <property type="molecule type" value="Genomic_DNA"/>
</dbReference>
<protein>
    <submittedName>
        <fullName evidence="4">Rhamnose ABC transporter substrate-binding protein</fullName>
    </submittedName>
</protein>
<dbReference type="SUPFAM" id="SSF53822">
    <property type="entry name" value="Periplasmic binding protein-like I"/>
    <property type="match status" value="1"/>
</dbReference>
<comment type="subcellular location">
    <subcellularLocation>
        <location evidence="1">Cell envelope</location>
    </subcellularLocation>
</comment>
<evidence type="ECO:0000256" key="1">
    <source>
        <dbReference type="ARBA" id="ARBA00004196"/>
    </source>
</evidence>
<dbReference type="GO" id="GO:0015762">
    <property type="term" value="P:rhamnose transmembrane transport"/>
    <property type="evidence" value="ECO:0007669"/>
    <property type="project" value="InterPro"/>
</dbReference>
<evidence type="ECO:0000313" key="4">
    <source>
        <dbReference type="EMBL" id="NIY69953.1"/>
    </source>
</evidence>
<dbReference type="InterPro" id="IPR025997">
    <property type="entry name" value="SBP_2_dom"/>
</dbReference>
<comment type="caution">
    <text evidence="4">The sequence shown here is derived from an EMBL/GenBank/DDBJ whole genome shotgun (WGS) entry which is preliminary data.</text>
</comment>
<evidence type="ECO:0000259" key="3">
    <source>
        <dbReference type="Pfam" id="PF13407"/>
    </source>
</evidence>